<comment type="caution">
    <text evidence="1">The sequence shown here is derived from an EMBL/GenBank/DDBJ whole genome shotgun (WGS) entry which is preliminary data.</text>
</comment>
<accession>A0A3M9XJA3</accession>
<dbReference type="Proteomes" id="UP000268623">
    <property type="component" value="Unassembled WGS sequence"/>
</dbReference>
<dbReference type="AlphaFoldDB" id="A0A3M9XJA3"/>
<keyword evidence="2" id="KW-1185">Reference proteome</keyword>
<gene>
    <name evidence="1" type="ORF">D1O30_20950</name>
</gene>
<dbReference type="EMBL" id="QWDD01000004">
    <property type="protein sequence ID" value="RNJ47921.1"/>
    <property type="molecule type" value="Genomic_DNA"/>
</dbReference>
<organism evidence="1 2">
    <name type="scientific">Methylocystis hirsuta</name>
    <dbReference type="NCBI Taxonomy" id="369798"/>
    <lineage>
        <taxon>Bacteria</taxon>
        <taxon>Pseudomonadati</taxon>
        <taxon>Pseudomonadota</taxon>
        <taxon>Alphaproteobacteria</taxon>
        <taxon>Hyphomicrobiales</taxon>
        <taxon>Methylocystaceae</taxon>
        <taxon>Methylocystis</taxon>
    </lineage>
</organism>
<proteinExistence type="predicted"/>
<sequence>MDRHVESAENHALFGPLANERVEPIAQQDVENRSLRLDVDRVLQAHARRIDNGRAYGEVGLLIGSLRRWPETSHPQIRSVGKMFPMRA</sequence>
<evidence type="ECO:0000313" key="1">
    <source>
        <dbReference type="EMBL" id="RNJ47921.1"/>
    </source>
</evidence>
<protein>
    <submittedName>
        <fullName evidence="1">Uncharacterized protein</fullName>
    </submittedName>
</protein>
<reference evidence="1 2" key="1">
    <citation type="submission" date="2018-08" db="EMBL/GenBank/DDBJ databases">
        <title>Genome sequence of Methylocystis hirsuta CSC1, a methanotroph able to accumulate PHAs.</title>
        <authorList>
            <person name="Bordel S."/>
            <person name="Rodriguez E."/>
            <person name="Gancedo J."/>
            <person name="Munoz R."/>
        </authorList>
    </citation>
    <scope>NUCLEOTIDE SEQUENCE [LARGE SCALE GENOMIC DNA]</scope>
    <source>
        <strain evidence="1 2">CSC1</strain>
    </source>
</reference>
<evidence type="ECO:0000313" key="2">
    <source>
        <dbReference type="Proteomes" id="UP000268623"/>
    </source>
</evidence>
<name>A0A3M9XJA3_9HYPH</name>